<dbReference type="RefSeq" id="WP_264915100.1">
    <property type="nucleotide sequence ID" value="NZ_BRZX01000096.1"/>
</dbReference>
<keyword evidence="3" id="KW-1185">Reference proteome</keyword>
<protein>
    <submittedName>
        <fullName evidence="2">Uncharacterized protein</fullName>
    </submittedName>
</protein>
<dbReference type="EMBL" id="JAOTLW010000052">
    <property type="protein sequence ID" value="MDI5834358.1"/>
    <property type="molecule type" value="Genomic_DNA"/>
</dbReference>
<evidence type="ECO:0000313" key="3">
    <source>
        <dbReference type="Proteomes" id="UP001159075"/>
    </source>
</evidence>
<accession>A0ABT6UIS7</accession>
<comment type="caution">
    <text evidence="2">The sequence shown here is derived from an EMBL/GenBank/DDBJ whole genome shotgun (WGS) entry which is preliminary data.</text>
</comment>
<feature type="region of interest" description="Disordered" evidence="1">
    <location>
        <begin position="1"/>
        <end position="26"/>
    </location>
</feature>
<dbReference type="Proteomes" id="UP001159075">
    <property type="component" value="Unassembled WGS sequence"/>
</dbReference>
<gene>
    <name evidence="2" type="ORF">ODY93_22560</name>
</gene>
<name>A0ABT6UIS7_9GAMM</name>
<evidence type="ECO:0000313" key="2">
    <source>
        <dbReference type="EMBL" id="MDI5834358.1"/>
    </source>
</evidence>
<organism evidence="2 3">
    <name type="scientific">Shewanella xiamenensis</name>
    <dbReference type="NCBI Taxonomy" id="332186"/>
    <lineage>
        <taxon>Bacteria</taxon>
        <taxon>Pseudomonadati</taxon>
        <taxon>Pseudomonadota</taxon>
        <taxon>Gammaproteobacteria</taxon>
        <taxon>Alteromonadales</taxon>
        <taxon>Shewanellaceae</taxon>
        <taxon>Shewanella</taxon>
    </lineage>
</organism>
<reference evidence="2 3" key="1">
    <citation type="submission" date="2022-09" db="EMBL/GenBank/DDBJ databases">
        <title>The outer-membrane cytochrome OmcA is essential for infection of Shewanella oneidensis by a zebrafish-associated bacteriophage.</title>
        <authorList>
            <person name="Grenfell A.W."/>
            <person name="Intile P."/>
            <person name="Mcfarlane J."/>
            <person name="Leung D."/>
            <person name="Abdalla K."/>
            <person name="Wold M."/>
            <person name="Kees E."/>
            <person name="Gralnick J."/>
        </authorList>
    </citation>
    <scope>NUCLEOTIDE SEQUENCE [LARGE SCALE GENOMIC DNA]</scope>
    <source>
        <strain evidence="2 3">NF-5</strain>
    </source>
</reference>
<proteinExistence type="predicted"/>
<evidence type="ECO:0000256" key="1">
    <source>
        <dbReference type="SAM" id="MobiDB-lite"/>
    </source>
</evidence>
<sequence length="91" mass="10052">MKDEHDSKTLDLIPTPAKRGRPRTGRAMTAAEKQAAYRARKSALTVTVTINREDINALQTLINAGFEHVDTVGADTIERIREAIHRAKTNG</sequence>